<feature type="compositionally biased region" description="Low complexity" evidence="10">
    <location>
        <begin position="45"/>
        <end position="54"/>
    </location>
</feature>
<keyword evidence="12" id="KW-1185">Reference proteome</keyword>
<dbReference type="Proteomes" id="UP000515160">
    <property type="component" value="Chromosome 3"/>
</dbReference>
<dbReference type="SMART" id="SM00928">
    <property type="entry name" value="NADH_4Fe-4S"/>
    <property type="match status" value="1"/>
</dbReference>
<accession>A0A6P8YNF7</accession>
<dbReference type="SUPFAM" id="SSF140490">
    <property type="entry name" value="Nqo1C-terminal domain-like"/>
    <property type="match status" value="1"/>
</dbReference>
<dbReference type="InterPro" id="IPR037207">
    <property type="entry name" value="Nuop51_4Fe4S-bd_sf"/>
</dbReference>
<dbReference type="OrthoDB" id="42889at2759"/>
<sequence length="502" mass="55632">MLTHFLRGLPYLRTVTRNASKTPPKDVPKTPARDAPKTPPKDAKTPAAAAAAAAPEKKDVVKKNAPPEGMLMNTKTEFGPLKDCDRLFQNLYGRHDWRLKGACKRGDWYRTADLLEMGPDWIHDEVKRSGLRGRGGAGYFSATKWNYLKSVKADNKVIIINCAEGEPGTCKDREILRHEPHKIIEGALLAGFTMGCEKCIVYVRNRFYNEACNLQFAIAEAYRYGLLGCNACDTGIKFDMMMQRGDRYLTGEETALVNCLMGKMGRPRRRPPYLHEKGYFDHPSVVLNAESVAVVPTILRRGAKWWTGLGRNSNSGTKIFNISGHVVNPCTVEEEMSMPLRDVIEMHAGGVCGGWSNLLGVFPGGLSTPFVGQCSADDVLLDFDCLQSINSSLGTGGIIVVCQDCDPLLVMQRSIEFYMKQTCKQCTPCRDGAIWLPEIFKSFSKGESHPHMIQFVDTIQQKMRGGSCICALAESQANVAVGLIQQFCPLIEQRILEYGSNC</sequence>
<organism evidence="12 13">
    <name type="scientific">Drosophila albomicans</name>
    <name type="common">Fruit fly</name>
    <dbReference type="NCBI Taxonomy" id="7291"/>
    <lineage>
        <taxon>Eukaryota</taxon>
        <taxon>Metazoa</taxon>
        <taxon>Ecdysozoa</taxon>
        <taxon>Arthropoda</taxon>
        <taxon>Hexapoda</taxon>
        <taxon>Insecta</taxon>
        <taxon>Pterygota</taxon>
        <taxon>Neoptera</taxon>
        <taxon>Endopterygota</taxon>
        <taxon>Diptera</taxon>
        <taxon>Brachycera</taxon>
        <taxon>Muscomorpha</taxon>
        <taxon>Ephydroidea</taxon>
        <taxon>Drosophilidae</taxon>
        <taxon>Drosophila</taxon>
    </lineage>
</organism>
<reference evidence="13" key="1">
    <citation type="submission" date="2025-08" db="UniProtKB">
        <authorList>
            <consortium name="RefSeq"/>
        </authorList>
    </citation>
    <scope>IDENTIFICATION</scope>
    <source>
        <strain evidence="13">15112-1751.03</strain>
        <tissue evidence="13">Whole Adult</tissue>
    </source>
</reference>
<keyword evidence="8" id="KW-0408">Iron</keyword>
<dbReference type="Pfam" id="PF01512">
    <property type="entry name" value="Complex1_51K"/>
    <property type="match status" value="1"/>
</dbReference>
<proteinExistence type="inferred from homology"/>
<evidence type="ECO:0000256" key="3">
    <source>
        <dbReference type="ARBA" id="ARBA00007523"/>
    </source>
</evidence>
<comment type="cofactor">
    <cofactor evidence="2">
        <name>[4Fe-4S] cluster</name>
        <dbReference type="ChEBI" id="CHEBI:49883"/>
    </cofactor>
</comment>
<dbReference type="SUPFAM" id="SSF142984">
    <property type="entry name" value="Nqo1 middle domain-like"/>
    <property type="match status" value="1"/>
</dbReference>
<evidence type="ECO:0000256" key="1">
    <source>
        <dbReference type="ARBA" id="ARBA00001917"/>
    </source>
</evidence>
<dbReference type="SUPFAM" id="SSF142019">
    <property type="entry name" value="Nqo1 FMN-binding domain-like"/>
    <property type="match status" value="1"/>
</dbReference>
<dbReference type="NCBIfam" id="NF010120">
    <property type="entry name" value="PRK13596.1"/>
    <property type="match status" value="1"/>
</dbReference>
<feature type="compositionally biased region" description="Basic and acidic residues" evidence="10">
    <location>
        <begin position="23"/>
        <end position="44"/>
    </location>
</feature>
<dbReference type="Gene3D" id="1.20.1440.230">
    <property type="entry name" value="NADH-ubiquinone oxidoreductase 51kDa subunit, iron-sulphur binding domain"/>
    <property type="match status" value="1"/>
</dbReference>
<evidence type="ECO:0000256" key="6">
    <source>
        <dbReference type="ARBA" id="ARBA00022643"/>
    </source>
</evidence>
<evidence type="ECO:0000313" key="12">
    <source>
        <dbReference type="Proteomes" id="UP000515160"/>
    </source>
</evidence>
<dbReference type="FunFam" id="3.40.50.11540:FF:000001">
    <property type="entry name" value="NADH dehydrogenase [ubiquinone] flavoprotein 1, mitochondrial"/>
    <property type="match status" value="1"/>
</dbReference>
<comment type="cofactor">
    <cofactor evidence="1">
        <name>FMN</name>
        <dbReference type="ChEBI" id="CHEBI:58210"/>
    </cofactor>
</comment>
<dbReference type="InterPro" id="IPR037225">
    <property type="entry name" value="Nuo51_FMN-bd_sf"/>
</dbReference>
<feature type="region of interest" description="Disordered" evidence="10">
    <location>
        <begin position="13"/>
        <end position="74"/>
    </location>
</feature>
<dbReference type="GO" id="GO:0046872">
    <property type="term" value="F:metal ion binding"/>
    <property type="evidence" value="ECO:0007669"/>
    <property type="project" value="UniProtKB-KW"/>
</dbReference>
<evidence type="ECO:0000259" key="11">
    <source>
        <dbReference type="SMART" id="SM00928"/>
    </source>
</evidence>
<evidence type="ECO:0000313" key="13">
    <source>
        <dbReference type="RefSeq" id="XP_034107892.2"/>
    </source>
</evidence>
<dbReference type="InterPro" id="IPR054765">
    <property type="entry name" value="SLBB_dom"/>
</dbReference>
<comment type="similarity">
    <text evidence="3">Belongs to the complex I 51 kDa subunit family.</text>
</comment>
<dbReference type="GeneID" id="117570388"/>
<dbReference type="Gene3D" id="3.40.50.11540">
    <property type="entry name" value="NADH-ubiquinone oxidoreductase 51kDa subunit"/>
    <property type="match status" value="1"/>
</dbReference>
<feature type="domain" description="NADH-ubiquinone oxidoreductase 51kDa subunit iron-sulphur binding" evidence="11">
    <location>
        <begin position="408"/>
        <end position="453"/>
    </location>
</feature>
<evidence type="ECO:0000256" key="5">
    <source>
        <dbReference type="ARBA" id="ARBA00022630"/>
    </source>
</evidence>
<evidence type="ECO:0000256" key="7">
    <source>
        <dbReference type="ARBA" id="ARBA00022723"/>
    </source>
</evidence>
<evidence type="ECO:0000256" key="9">
    <source>
        <dbReference type="ARBA" id="ARBA00023014"/>
    </source>
</evidence>
<dbReference type="CTD" id="36695"/>
<evidence type="ECO:0000256" key="2">
    <source>
        <dbReference type="ARBA" id="ARBA00001966"/>
    </source>
</evidence>
<evidence type="ECO:0000256" key="8">
    <source>
        <dbReference type="ARBA" id="ARBA00023004"/>
    </source>
</evidence>
<dbReference type="Gene3D" id="3.10.20.600">
    <property type="match status" value="1"/>
</dbReference>
<dbReference type="Pfam" id="PF10589">
    <property type="entry name" value="NADH_4Fe-4S"/>
    <property type="match status" value="1"/>
</dbReference>
<keyword evidence="7" id="KW-0479">Metal-binding</keyword>
<keyword evidence="6" id="KW-0288">FMN</keyword>
<dbReference type="AlphaFoldDB" id="A0A6P8YNF7"/>
<dbReference type="PANTHER" id="PTHR11780:SF10">
    <property type="entry name" value="NADH DEHYDROGENASE [UBIQUINONE] FLAVOPROTEIN 1, MITOCHONDRIAL"/>
    <property type="match status" value="1"/>
</dbReference>
<dbReference type="Pfam" id="PF22461">
    <property type="entry name" value="SLBB_2"/>
    <property type="match status" value="1"/>
</dbReference>
<dbReference type="InterPro" id="IPR050837">
    <property type="entry name" value="ComplexI_51kDa_subunit"/>
</dbReference>
<evidence type="ECO:0000256" key="10">
    <source>
        <dbReference type="SAM" id="MobiDB-lite"/>
    </source>
</evidence>
<dbReference type="InterPro" id="IPR019575">
    <property type="entry name" value="Nuop51_4Fe4S-bd"/>
</dbReference>
<dbReference type="GO" id="GO:0006120">
    <property type="term" value="P:mitochondrial electron transport, NADH to ubiquinone"/>
    <property type="evidence" value="ECO:0007669"/>
    <property type="project" value="TreeGrafter"/>
</dbReference>
<dbReference type="InterPro" id="IPR011538">
    <property type="entry name" value="Nuo51_FMN-bd"/>
</dbReference>
<evidence type="ECO:0000256" key="4">
    <source>
        <dbReference type="ARBA" id="ARBA00022485"/>
    </source>
</evidence>
<gene>
    <name evidence="13" type="primary">LOC117570388</name>
</gene>
<protein>
    <submittedName>
        <fullName evidence="13">NADH dehydrogenase [ubiquinone] flavoprotein 1, mitochondrial</fullName>
    </submittedName>
</protein>
<dbReference type="RefSeq" id="XP_034107892.2">
    <property type="nucleotide sequence ID" value="XM_034252001.2"/>
</dbReference>
<dbReference type="PANTHER" id="PTHR11780">
    <property type="entry name" value="NADH-UBIQUINONE OXIDOREDUCTASE FLAVOPROTEIN 1 NDUFV1"/>
    <property type="match status" value="1"/>
</dbReference>
<keyword evidence="5" id="KW-0285">Flavoprotein</keyword>
<dbReference type="GO" id="GO:0005739">
    <property type="term" value="C:mitochondrion"/>
    <property type="evidence" value="ECO:0007669"/>
    <property type="project" value="GOC"/>
</dbReference>
<name>A0A6P8YNF7_DROAB</name>
<keyword evidence="9" id="KW-0411">Iron-sulfur</keyword>
<keyword evidence="4" id="KW-0004">4Fe-4S</keyword>
<dbReference type="GO" id="GO:0051539">
    <property type="term" value="F:4 iron, 4 sulfur cluster binding"/>
    <property type="evidence" value="ECO:0007669"/>
    <property type="project" value="UniProtKB-KW"/>
</dbReference>